<evidence type="ECO:0000256" key="2">
    <source>
        <dbReference type="SAM" id="SignalP"/>
    </source>
</evidence>
<protein>
    <submittedName>
        <fullName evidence="3">Uncharacterized protein</fullName>
    </submittedName>
</protein>
<feature type="region of interest" description="Disordered" evidence="1">
    <location>
        <begin position="27"/>
        <end position="239"/>
    </location>
</feature>
<sequence>MRLKTILLCVSILVLLYALSLIEVAESKRSGGSRSKGRSSSSGSSFWNRKKTNSAPGNSPGVKPEVKPGPSSVLSPAPKPAVQPKPAAQPQQNAQQPKPSAPVQEQGIKKEQAGVQQNSPDQQRPIGWNANSQNPPHGQHNAQAPPPYNQAGHQPQGPPAYGQNPPAYGQQSPNGYGQAPPAYNPHGYPQQGHSPNGYGQAPPAYNAHGYPQQGHYPQGGPPGYSPYGNGQPSFGGPPGYNQGYMGNAYGGYNQQKSGGMFGGMFGGNRGGYGGYGGMGGYGGYGMKKSGGFFGRHAFRNILGGMVLWYVVSGLFRRPYKVYNYYNQPETTEHIQLPANILTLCDTNSTNICVPGSTAICTTNSTILCVTTMQAAVPCPEQNQALCVNSTIPCVDKDDPLCQNATAGSTTANINLPCFANVTVDVNLIDYSNSNGTAKGGGQDYSYCVTTMAIPGPEELDCSEDETNSTSTTTLKPGCVKPNIDVVPTPLPPFNATISPFGNENGTKIFMNENGTYAYDKGIIPIENGTIIENGAAILNDTIPAVPESAPAA</sequence>
<accession>A0A9P0B507</accession>
<dbReference type="EMBL" id="OV121135">
    <property type="protein sequence ID" value="CAH0554371.1"/>
    <property type="molecule type" value="Genomic_DNA"/>
</dbReference>
<keyword evidence="2" id="KW-0732">Signal</keyword>
<dbReference type="OrthoDB" id="6751645at2759"/>
<name>A0A9P0B507_BRAAE</name>
<keyword evidence="4" id="KW-1185">Reference proteome</keyword>
<proteinExistence type="predicted"/>
<evidence type="ECO:0000256" key="1">
    <source>
        <dbReference type="SAM" id="MobiDB-lite"/>
    </source>
</evidence>
<feature type="compositionally biased region" description="Low complexity" evidence="1">
    <location>
        <begin position="209"/>
        <end position="218"/>
    </location>
</feature>
<feature type="signal peptide" evidence="2">
    <location>
        <begin position="1"/>
        <end position="27"/>
    </location>
</feature>
<feature type="compositionally biased region" description="Low complexity" evidence="1">
    <location>
        <begin position="30"/>
        <end position="45"/>
    </location>
</feature>
<organism evidence="3 4">
    <name type="scientific">Brassicogethes aeneus</name>
    <name type="common">Rape pollen beetle</name>
    <name type="synonym">Meligethes aeneus</name>
    <dbReference type="NCBI Taxonomy" id="1431903"/>
    <lineage>
        <taxon>Eukaryota</taxon>
        <taxon>Metazoa</taxon>
        <taxon>Ecdysozoa</taxon>
        <taxon>Arthropoda</taxon>
        <taxon>Hexapoda</taxon>
        <taxon>Insecta</taxon>
        <taxon>Pterygota</taxon>
        <taxon>Neoptera</taxon>
        <taxon>Endopterygota</taxon>
        <taxon>Coleoptera</taxon>
        <taxon>Polyphaga</taxon>
        <taxon>Cucujiformia</taxon>
        <taxon>Nitidulidae</taxon>
        <taxon>Meligethinae</taxon>
        <taxon>Brassicogethes</taxon>
    </lineage>
</organism>
<feature type="compositionally biased region" description="Polar residues" evidence="1">
    <location>
        <begin position="129"/>
        <end position="142"/>
    </location>
</feature>
<feature type="chain" id="PRO_5040408815" evidence="2">
    <location>
        <begin position="28"/>
        <end position="552"/>
    </location>
</feature>
<reference evidence="3" key="1">
    <citation type="submission" date="2021-12" db="EMBL/GenBank/DDBJ databases">
        <authorList>
            <person name="King R."/>
        </authorList>
    </citation>
    <scope>NUCLEOTIDE SEQUENCE</scope>
</reference>
<evidence type="ECO:0000313" key="4">
    <source>
        <dbReference type="Proteomes" id="UP001154078"/>
    </source>
</evidence>
<dbReference type="AlphaFoldDB" id="A0A9P0B507"/>
<gene>
    <name evidence="3" type="ORF">MELIAE_LOCUS5972</name>
</gene>
<feature type="compositionally biased region" description="Low complexity" evidence="1">
    <location>
        <begin position="84"/>
        <end position="102"/>
    </location>
</feature>
<dbReference type="Proteomes" id="UP001154078">
    <property type="component" value="Chromosome 4"/>
</dbReference>
<evidence type="ECO:0000313" key="3">
    <source>
        <dbReference type="EMBL" id="CAH0554371.1"/>
    </source>
</evidence>